<evidence type="ECO:0000313" key="9">
    <source>
        <dbReference type="Proteomes" id="UP000000664"/>
    </source>
</evidence>
<evidence type="ECO:0000256" key="2">
    <source>
        <dbReference type="ARBA" id="ARBA00022525"/>
    </source>
</evidence>
<feature type="compositionally biased region" description="Basic and acidic residues" evidence="5">
    <location>
        <begin position="2226"/>
        <end position="2238"/>
    </location>
</feature>
<dbReference type="Gene3D" id="3.10.20.470">
    <property type="match status" value="3"/>
</dbReference>
<dbReference type="PANTHER" id="PTHR10068">
    <property type="entry name" value="BONE MARROW PROTEOGLYCAN"/>
    <property type="match status" value="1"/>
</dbReference>
<feature type="transmembrane region" description="Helical" evidence="6">
    <location>
        <begin position="2422"/>
        <end position="2441"/>
    </location>
</feature>
<proteinExistence type="predicted"/>
<feature type="compositionally biased region" description="Polar residues" evidence="5">
    <location>
        <begin position="2347"/>
        <end position="2371"/>
    </location>
</feature>
<dbReference type="InterPro" id="IPR019931">
    <property type="entry name" value="LPXTG_anchor"/>
</dbReference>
<organism evidence="8 9">
    <name type="scientific">Lactobacillus gasseri (strain ATCC 33323 / DSM 20243 / BCRC 14619 / CIP 102991 / JCM 1131 / KCTC 3163 / NCIMB 11718 / NCTC 13722 / AM63)</name>
    <dbReference type="NCBI Taxonomy" id="324831"/>
    <lineage>
        <taxon>Bacteria</taxon>
        <taxon>Bacillati</taxon>
        <taxon>Bacillota</taxon>
        <taxon>Bacilli</taxon>
        <taxon>Lactobacillales</taxon>
        <taxon>Lactobacillaceae</taxon>
        <taxon>Lactobacillus</taxon>
    </lineage>
</organism>
<keyword evidence="3" id="KW-0732">Signal</keyword>
<gene>
    <name evidence="8" type="ordered locus">LGAS_1663</name>
</gene>
<evidence type="ECO:0000256" key="3">
    <source>
        <dbReference type="ARBA" id="ARBA00022729"/>
    </source>
</evidence>
<reference evidence="8 9" key="1">
    <citation type="journal article" date="2006" name="Proc. Natl. Acad. Sci. U.S.A.">
        <title>Comparative genomics of the lactic acid bacteria.</title>
        <authorList>
            <person name="Makarova K."/>
            <person name="Slesarev A."/>
            <person name="Wolf Y."/>
            <person name="Sorokin A."/>
            <person name="Mirkin B."/>
            <person name="Koonin E."/>
            <person name="Pavlov A."/>
            <person name="Pavlova N."/>
            <person name="Karamychev V."/>
            <person name="Polouchine N."/>
            <person name="Shakhova V."/>
            <person name="Grigoriev I."/>
            <person name="Lou Y."/>
            <person name="Rohksar D."/>
            <person name="Lucas S."/>
            <person name="Huang K."/>
            <person name="Goodstein D.M."/>
            <person name="Hawkins T."/>
            <person name="Plengvidhya V."/>
            <person name="Welker D."/>
            <person name="Hughes J."/>
            <person name="Goh Y."/>
            <person name="Benson A."/>
            <person name="Baldwin K."/>
            <person name="Lee J.H."/>
            <person name="Diaz-Muniz I."/>
            <person name="Dosti B."/>
            <person name="Smeianov V."/>
            <person name="Wechter W."/>
            <person name="Barabote R."/>
            <person name="Lorca G."/>
            <person name="Altermann E."/>
            <person name="Barrangou R."/>
            <person name="Ganesan B."/>
            <person name="Xie Y."/>
            <person name="Rawsthorne H."/>
            <person name="Tamir D."/>
            <person name="Parker C."/>
            <person name="Breidt F."/>
            <person name="Broadbent J."/>
            <person name="Hutkins R."/>
            <person name="O'Sullivan D."/>
            <person name="Steele J."/>
            <person name="Unlu G."/>
            <person name="Saier M."/>
            <person name="Klaenhammer T."/>
            <person name="Richardson P."/>
            <person name="Kozyavkin S."/>
            <person name="Weimer B."/>
            <person name="Mills D."/>
        </authorList>
    </citation>
    <scope>NUCLEOTIDE SEQUENCE [LARGE SCALE GENOMIC DNA]</scope>
    <source>
        <strain evidence="9">ATCC 33323 / DSM 20243 / BCRC 14619 / CIP 102991 / JCM 1131 / KCTC 3163 / NCIMB 11718 / NCTC 13722 / AM63</strain>
    </source>
</reference>
<evidence type="ECO:0000256" key="6">
    <source>
        <dbReference type="SAM" id="Phobius"/>
    </source>
</evidence>
<keyword evidence="6" id="KW-0472">Membrane</keyword>
<dbReference type="NCBIfam" id="TIGR01168">
    <property type="entry name" value="YSIRK_signal"/>
    <property type="match status" value="1"/>
</dbReference>
<dbReference type="InterPro" id="IPR041495">
    <property type="entry name" value="Mub_B2"/>
</dbReference>
<protein>
    <recommendedName>
        <fullName evidence="7">Gram-positive cocci surface proteins LPxTG domain-containing protein</fullName>
    </recommendedName>
</protein>
<dbReference type="Pfam" id="PF04650">
    <property type="entry name" value="YSIRK_signal"/>
    <property type="match status" value="1"/>
</dbReference>
<sequence length="2449" mass="270860">MNNRKYIKNSANARQRFSIRKLTIGTASVLLGTVFYLGVNETTVQAASADSAENEVQTVATSPILKNKATTVKSSETTDAKTPVVQTKTVESSKTDVENKADKSAVQATEVNVDKKDDEKVATKDINSAEKKQQNTQTLDTLKAVPTNTAELNESKVQINSEVSKNSSKILNNSFVSLQSDSSDKNLKVSASLSGTEYNPSQNQTIQMTFQVSNNKAGDQFRLHFDSGAYMVTPTALPSAFGSMNKVQNSDGSYDVTYSLNKSATINQTLSIGFLNEAQAKAMPYNAGTELKNIQIFYNENSQPIKTLTFNQVVVPQLNPRWRRISPSSSAVKKLFPNYDYKWQLTLGQKTGINGDISSGGTSGPSPLINHETTITIPVPESFVLNTEKTIAENSSSATVTQAGKGKDIIVKLANTTLSSSVLNIWGHFDMVQPAEDTTVSGSKEIEVSEDVGAKQPLTGNAGIFKEVIQGSNEHVPVGEALRGYIGGAHNGYDGPYQKGQVPYTASHKEIVLYNYSVGNLQGRPVNDVHLKITVPDGVTITKLVGTNVKDFNYQINYVDNSVKSGMISNGEAVAIENGTNISNIVLTIPQLGIDSLNPQGLIWGQGIDVGFSLYGFVNENYRNGQKVNLGDTLTSDLYPYFDTPSDEGYYTASQSVVAEEKDSITINFTASNYNYAPGNYGGTLTIGGWYAKKAVDPIFYLVMPSNALADLSTSSFKFGETKPKVSSFSVNGYQVVKVDYTGIKITGGDITIYLKNLPDSSSVTTNNGHVYLYAQSNIVKDYSLNEYPTVKDSDVNYVEGKTSALDLGSFNWITQLGQGLTSVELAQGNEDGNLDLNGKSDDKKSDTMTYTVSVINGQKYDIKNTHVLINLPTESSSSFSFVLNENNSVKIIDLNTQQEIAGKISYYSNLSDLKDHIVGGAVNSAKNAKSILVDIDNVPSNHSYRIVLNGTDPTLGYDAGKTGILSSVVWSDNTQSLDSLFIESTSNNASRITISGNSVVNIAFKYKDSADTDQVVAADSIELKNNQDLLSYGPEKVLAALKKLQDAKKIPEDYVVKDATQPQEIINADHGDYPSGIKNEKAQLNQQAKVYFDGDTLVYELVKNTQSATLRFYDDTDHKFIELAPDVNITGKSDADISFEIPAKYDFSKYKFVMVARGNDPTQSDDKLAGNQLSEINYGKFDNDINEDQIFIAHFIHKTASVKDTKTVTETIHYVYEDGTKAHDDVQKEVTFTKTGTEDLVTGKEMSSWSKPQEFEEVVSSEIAGYTPDQEKINSVTVSHDSKDVVRTVTYKANPQKITVNYIDDTTGKTLSTKDLNGKSDEKSDYATKDSIAEYEKQHYDLVSDETNGSELVFDHDDKVDQVYNVHFTHHMTSINDTKKINETIHYVYEDGTKAHDDINGQPVIFTHDGERDEVTNKEHWNDWKSEKDSFDEVNSPKIAGYTPDFATIEKITVKPEDSDVVKTVIYKANPQKITVNYIDDTTGKTLSTKELNGKSDEKSDYTTKDSIAEYEKQHYDLVSDETNGSELVFDHDDKVDQVYNVHFTHHMTSINDTKKINETIHYVYEDGTKAHDDINGQPVIFTHDGERDEVTNKEHWNDWKSEKDSFDAVKSPEVAGYTPNADAIPEIKVKPTDSDIVRTVTYKADAQKAKLRFYDDTDHKFIELAPDINTTGKSAESIDFDIPYDFSNYNFIEVDSAKDPADKSNKMNGDTLDKVNYGNFDKDKYTDQIFIAHFTHKIAPVKDTKTVTETVYYVYENGTKAHDDVQKEATFTKTGTKDLVTGEEKSNWSKSKEFEEVVSPEIAGYTPDQEKIDSVTVSHDSKDIVRTVTYKANPQKITVNYVDDTTGKTLATKELNGKSDEKSGYTTSDSIANYEKQHYDLVSDETNGSELIFDHDDKVDQVYNVHLIHHLSSISDTKTINETIHYVYEDGKTASPDVVGTPVVFTRDGERDEVTNEDMWNDWKTKKDSFDKVQSPEIAGYIPNVDAVPEIKVKPTDSDIDRTVTYKADEQKAKLRFYDDTDHKFIELAPDINTLGKSNENISFNVPYNLSNYSFIEVDSSNDPADKSDKLNGDTLDKVIYGRFDKDKNVDQVFIAHFIHKTEPIKDTKVVTETVHYVYEDGTKAHEDVQKQVTFTKTGNKDLVTGKEKSSWSGPQEFSEVISPEIQGYTPDQGKINSEVVSQDSNDIERTVIYKAKPVEPTTPDKPAQPSEPTKPEEPTTPDKPARPTEPTKPEEPTTPDKPAQPSEPTKPEEPITPDKPAQPSEPTKPEEPTTPDKPARPTEPTKPEEPTTPDKPAQPSEPIKPEEPTTPDKPAQPSEPTEPKEPTTPDKPTQPSEPTKPEEQTISNKSNQSSETESSKTAMQINKSNKSKNVEATNISTSLTRTTSAAKTSRNATTTKHINRARTTLPQTGSRKTDVSLAGLALASAGALIGLIGGKERKRRKR</sequence>
<keyword evidence="1" id="KW-0134">Cell wall</keyword>
<dbReference type="Pfam" id="PF17965">
    <property type="entry name" value="MucBP_2"/>
    <property type="match status" value="3"/>
</dbReference>
<evidence type="ECO:0000259" key="7">
    <source>
        <dbReference type="PROSITE" id="PS50847"/>
    </source>
</evidence>
<dbReference type="InterPro" id="IPR041558">
    <property type="entry name" value="MucBP_2"/>
</dbReference>
<feature type="region of interest" description="Disordered" evidence="5">
    <location>
        <begin position="2169"/>
        <end position="2419"/>
    </location>
</feature>
<feature type="domain" description="Gram-positive cocci surface proteins LPxTG" evidence="7">
    <location>
        <begin position="2412"/>
        <end position="2449"/>
    </location>
</feature>
<dbReference type="PANTHER" id="PTHR10068:SF14">
    <property type="entry name" value="CELL WALL ADHESIN EAP1"/>
    <property type="match status" value="1"/>
</dbReference>
<dbReference type="InterPro" id="IPR005877">
    <property type="entry name" value="YSIRK_signal_dom"/>
</dbReference>
<evidence type="ECO:0000256" key="5">
    <source>
        <dbReference type="SAM" id="MobiDB-lite"/>
    </source>
</evidence>
<dbReference type="RefSeq" id="WP_011678970.1">
    <property type="nucleotide sequence ID" value="NC_008530.1"/>
</dbReference>
<evidence type="ECO:0000256" key="1">
    <source>
        <dbReference type="ARBA" id="ARBA00022512"/>
    </source>
</evidence>
<accession>A0A805YRI7</accession>
<dbReference type="KEGG" id="lga:LGAS_1663"/>
<evidence type="ECO:0000313" key="8">
    <source>
        <dbReference type="EMBL" id="ABJ60955.1"/>
    </source>
</evidence>
<name>A0A805YRI7_LACGA</name>
<dbReference type="Gene3D" id="2.60.40.4300">
    <property type="match status" value="6"/>
</dbReference>
<keyword evidence="6" id="KW-1133">Transmembrane helix</keyword>
<dbReference type="Proteomes" id="UP000000664">
    <property type="component" value="Chromosome"/>
</dbReference>
<dbReference type="Pfam" id="PF17966">
    <property type="entry name" value="Muc_B2"/>
    <property type="match status" value="6"/>
</dbReference>
<feature type="compositionally biased region" description="Polar residues" evidence="5">
    <location>
        <begin position="2377"/>
        <end position="2417"/>
    </location>
</feature>
<feature type="compositionally biased region" description="Basic and acidic residues" evidence="5">
    <location>
        <begin position="2280"/>
        <end position="2292"/>
    </location>
</feature>
<keyword evidence="2" id="KW-0964">Secreted</keyword>
<dbReference type="EMBL" id="CP000413">
    <property type="protein sequence ID" value="ABJ60955.1"/>
    <property type="molecule type" value="Genomic_DNA"/>
</dbReference>
<dbReference type="PROSITE" id="PS50847">
    <property type="entry name" value="GRAM_POS_ANCHORING"/>
    <property type="match status" value="1"/>
</dbReference>
<evidence type="ECO:0000256" key="4">
    <source>
        <dbReference type="ARBA" id="ARBA00023088"/>
    </source>
</evidence>
<dbReference type="GeneID" id="31474662"/>
<keyword evidence="4" id="KW-0572">Peptidoglycan-anchor</keyword>
<feature type="compositionally biased region" description="Polar residues" evidence="5">
    <location>
        <begin position="2177"/>
        <end position="2187"/>
    </location>
</feature>
<feature type="transmembrane region" description="Helical" evidence="6">
    <location>
        <begin position="21"/>
        <end position="39"/>
    </location>
</feature>
<keyword evidence="6" id="KW-0812">Transmembrane</keyword>